<accession>A0A9N8DNL2</accession>
<proteinExistence type="predicted"/>
<dbReference type="Proteomes" id="UP001153069">
    <property type="component" value="Unassembled WGS sequence"/>
</dbReference>
<reference evidence="3" key="1">
    <citation type="submission" date="2020-06" db="EMBL/GenBank/DDBJ databases">
        <authorList>
            <consortium name="Plant Systems Biology data submission"/>
        </authorList>
    </citation>
    <scope>NUCLEOTIDE SEQUENCE</scope>
    <source>
        <strain evidence="3">D6</strain>
    </source>
</reference>
<feature type="region of interest" description="Disordered" evidence="1">
    <location>
        <begin position="969"/>
        <end position="991"/>
    </location>
</feature>
<keyword evidence="2" id="KW-0732">Signal</keyword>
<name>A0A9N8DNL2_9STRA</name>
<protein>
    <submittedName>
        <fullName evidence="3">PKD</fullName>
    </submittedName>
</protein>
<evidence type="ECO:0000313" key="4">
    <source>
        <dbReference type="Proteomes" id="UP001153069"/>
    </source>
</evidence>
<evidence type="ECO:0000313" key="3">
    <source>
        <dbReference type="EMBL" id="CAB9506298.1"/>
    </source>
</evidence>
<gene>
    <name evidence="3" type="ORF">SEMRO_262_G101960.1</name>
</gene>
<evidence type="ECO:0000256" key="2">
    <source>
        <dbReference type="SAM" id="SignalP"/>
    </source>
</evidence>
<feature type="region of interest" description="Disordered" evidence="1">
    <location>
        <begin position="25"/>
        <end position="55"/>
    </location>
</feature>
<sequence>MVWVPSFALLIFTILHAGAIEGRLHRPSEQQRRRLKGETNAKNSDTNNNNDELADKKTTVLDEEEQFELHDVCRNNVPVTLGETVRGDHHSGIQGICDTEDSQGAWYSINGTGQVLRASVVEGNVTRIVVFAGSDCDHLSCENSITPVLTDNHSQSSNGWTTFWGTKTGVSYFMYLYGSGHFQLILAEERRPDNDQSGNALSIEVGDSIQGSTAYASPDPSVGYCGSSASSQTRKRAAPGLWYRVSGTGAPLQARLRTVSESYRTQASIYTESLECVAHVERLELFDPASPEYYAISTATTWQSLPGQTYFIQVLGHPDSSPGAYEEGGFELTIFQSSPPVNDNCDRASVIRPGNTERGSTSFATIDEDTLVCSQVTLGETPTAPGVWMVLSGVQGPMEAAVESAYSSQLTVFSGDCERLVCLEGTDNAPPDATDLVATNYSSVRWIAQSDEIYHLLVHGVESLVGIFDITVSHAGMSSGGQGASTPETTTPPSRPDDGGSDVTTSPNTAMPTSTLWEVETAASMAFGFFPGTPIRAPNQDEIDGLMVEVSHFFARIFQDAFDDAFIRFEAQEYVTAFSDDSALPIVMNFLAKAYFTSEHVAPSEPQIFNLMEGANFQDFIRSYAWQLEPFGATVFFQTLRVVFDQATQSPPSGGTSDSGGSQAESVQRIDARAKMLFSFFPDTAVREPTHDELDGLVLQTRLFFGDAFDKKFPDFIRFGAIVSGTNFTEDAALPVEVSMDVYVFFELTDINGNPTTVIHTPDEVLSTMRDVEITSFIQSYVWESKPFAENIFYEAMHIQIRPDGVNVSAAESTAVAPHVVHSRNKATFQFALSFSFHHTATVTLRQPVQAEIAGLLVKTDDFFTALLLDELPGPSGFGGLNLTAASVDYTETREFAVVVVVKAEVTYHDGSDVSSRATVEQMLALMETANMKEYVEYYVWFADPQGHSIFFATKQAVLEPDVPLPLNTSAPTTAPLSSGSSAPGNVLSDATPEPAELLPVGTDIAIRFFFFQPPNRAPTNVELDSLTNQTTAFFTKALQATYSDLIRLDLDLITAGYAPSGGAPASIVSWKVSVLFYILDGSGASRTPDHVLNILTTSDVEDYLHNYVWSTQPLGSNLFFNASAAQVVLLGDSSATTDEQPTPAPTARINTSQVVVHASILYGFLEDIAITRTPNTNEQNGIRHQTTLFFTRLFRDQFPESFQRVDTSIDDVELLGGNTLPISVSYVFTVQFNQGEAVPSLDDLVTSMTNADFESYIENYVWTSGRSANGIFFDTQQVLFQAVM</sequence>
<organism evidence="3 4">
    <name type="scientific">Seminavis robusta</name>
    <dbReference type="NCBI Taxonomy" id="568900"/>
    <lineage>
        <taxon>Eukaryota</taxon>
        <taxon>Sar</taxon>
        <taxon>Stramenopiles</taxon>
        <taxon>Ochrophyta</taxon>
        <taxon>Bacillariophyta</taxon>
        <taxon>Bacillariophyceae</taxon>
        <taxon>Bacillariophycidae</taxon>
        <taxon>Naviculales</taxon>
        <taxon>Naviculaceae</taxon>
        <taxon>Seminavis</taxon>
    </lineage>
</organism>
<feature type="chain" id="PRO_5040244102" evidence="2">
    <location>
        <begin position="20"/>
        <end position="1285"/>
    </location>
</feature>
<feature type="signal peptide" evidence="2">
    <location>
        <begin position="1"/>
        <end position="19"/>
    </location>
</feature>
<feature type="compositionally biased region" description="Polar residues" evidence="1">
    <location>
        <begin position="502"/>
        <end position="511"/>
    </location>
</feature>
<feature type="compositionally biased region" description="Basic and acidic residues" evidence="1">
    <location>
        <begin position="25"/>
        <end position="39"/>
    </location>
</feature>
<dbReference type="EMBL" id="CAICTM010000261">
    <property type="protein sequence ID" value="CAB9506298.1"/>
    <property type="molecule type" value="Genomic_DNA"/>
</dbReference>
<keyword evidence="4" id="KW-1185">Reference proteome</keyword>
<feature type="region of interest" description="Disordered" evidence="1">
    <location>
        <begin position="478"/>
        <end position="511"/>
    </location>
</feature>
<feature type="compositionally biased region" description="Polar residues" evidence="1">
    <location>
        <begin position="969"/>
        <end position="984"/>
    </location>
</feature>
<comment type="caution">
    <text evidence="3">The sequence shown here is derived from an EMBL/GenBank/DDBJ whole genome shotgun (WGS) entry which is preliminary data.</text>
</comment>
<evidence type="ECO:0000256" key="1">
    <source>
        <dbReference type="SAM" id="MobiDB-lite"/>
    </source>
</evidence>
<feature type="compositionally biased region" description="Low complexity" evidence="1">
    <location>
        <begin position="40"/>
        <end position="51"/>
    </location>
</feature>